<proteinExistence type="predicted"/>
<dbReference type="Proteomes" id="UP001172386">
    <property type="component" value="Unassembled WGS sequence"/>
</dbReference>
<organism evidence="1 2">
    <name type="scientific">Neophaeococcomyces mojaviensis</name>
    <dbReference type="NCBI Taxonomy" id="3383035"/>
    <lineage>
        <taxon>Eukaryota</taxon>
        <taxon>Fungi</taxon>
        <taxon>Dikarya</taxon>
        <taxon>Ascomycota</taxon>
        <taxon>Pezizomycotina</taxon>
        <taxon>Eurotiomycetes</taxon>
        <taxon>Chaetothyriomycetidae</taxon>
        <taxon>Chaetothyriales</taxon>
        <taxon>Chaetothyriales incertae sedis</taxon>
        <taxon>Neophaeococcomyces</taxon>
    </lineage>
</organism>
<gene>
    <name evidence="1" type="ORF">H2198_010474</name>
</gene>
<keyword evidence="2" id="KW-1185">Reference proteome</keyword>
<evidence type="ECO:0000313" key="1">
    <source>
        <dbReference type="EMBL" id="KAJ9650218.1"/>
    </source>
</evidence>
<comment type="caution">
    <text evidence="1">The sequence shown here is derived from an EMBL/GenBank/DDBJ whole genome shotgun (WGS) entry which is preliminary data.</text>
</comment>
<reference evidence="1" key="1">
    <citation type="submission" date="2022-10" db="EMBL/GenBank/DDBJ databases">
        <title>Culturing micro-colonial fungi from biological soil crusts in the Mojave desert and describing Neophaeococcomyces mojavensis, and introducing the new genera and species Taxawa tesnikishii.</title>
        <authorList>
            <person name="Kurbessoian T."/>
            <person name="Stajich J.E."/>
        </authorList>
    </citation>
    <scope>NUCLEOTIDE SEQUENCE</scope>
    <source>
        <strain evidence="1">JES_112</strain>
    </source>
</reference>
<name>A0ACC2ZRK8_9EURO</name>
<accession>A0ACC2ZRK8</accession>
<dbReference type="EMBL" id="JAPDRQ010000369">
    <property type="protein sequence ID" value="KAJ9650218.1"/>
    <property type="molecule type" value="Genomic_DNA"/>
</dbReference>
<evidence type="ECO:0000313" key="2">
    <source>
        <dbReference type="Proteomes" id="UP001172386"/>
    </source>
</evidence>
<protein>
    <submittedName>
        <fullName evidence="1">Uncharacterized protein</fullName>
    </submittedName>
</protein>
<sequence length="454" mass="49018">MPGLPSPDSGPSSQPACLPGGPPYARLTPFLQGAAVFASLSLMFRHLLAWAAALFVAGMVWSGIFSGMNDGPGWVFGLLAMFLMISALGSAITHIRRVWLVAGRLDSTTLSGRQRRQVELPMDAGQAYAVVEAAIAELPRVEDVESSAGSLQVRAYVRRVDLWNGRQPSRWNLPARLAIKRNSVLATVTPGQGTSTVTLLFEPDAGWWADLLALDEGSNFENAEAVTRAISRRVADQRRDEQAAAEQTQVEKELSVARLNLLHAQVEPHFLYNTLANAQVLTRTDPARAEQMLGHLIQYLRSSLPQVDESVSTLGVELERTRAYLEILRIRMGARLAVEVQVPNELHGVHLPAMALQTLVENAIKHGLEPKPGGGTIWILARGFDDHVTVTVADDGLGFGQGTSGTGIGLKNLRERLRLTCGEQAGVAIVANFPSGVAATMTLPQSNKERSHAA</sequence>